<evidence type="ECO:0000256" key="1">
    <source>
        <dbReference type="SAM" id="Phobius"/>
    </source>
</evidence>
<accession>A0A0E9T545</accession>
<dbReference type="AlphaFoldDB" id="A0A0E9T545"/>
<keyword evidence="1" id="KW-0812">Transmembrane</keyword>
<protein>
    <submittedName>
        <fullName evidence="2">Uncharacterized protein</fullName>
    </submittedName>
</protein>
<reference evidence="2" key="1">
    <citation type="submission" date="2014-11" db="EMBL/GenBank/DDBJ databases">
        <authorList>
            <person name="Amaro Gonzalez C."/>
        </authorList>
    </citation>
    <scope>NUCLEOTIDE SEQUENCE</scope>
</reference>
<reference evidence="2" key="2">
    <citation type="journal article" date="2015" name="Fish Shellfish Immunol.">
        <title>Early steps in the European eel (Anguilla anguilla)-Vibrio vulnificus interaction in the gills: Role of the RtxA13 toxin.</title>
        <authorList>
            <person name="Callol A."/>
            <person name="Pajuelo D."/>
            <person name="Ebbesson L."/>
            <person name="Teles M."/>
            <person name="MacKenzie S."/>
            <person name="Amaro C."/>
        </authorList>
    </citation>
    <scope>NUCLEOTIDE SEQUENCE</scope>
</reference>
<keyword evidence="1" id="KW-0472">Membrane</keyword>
<sequence>MVTPFPRKGARVTLSCYDLLCIAGRQVSYLLIIICTSNGSFVLVLQTL</sequence>
<evidence type="ECO:0000313" key="2">
    <source>
        <dbReference type="EMBL" id="JAH48761.1"/>
    </source>
</evidence>
<name>A0A0E9T545_ANGAN</name>
<keyword evidence="1" id="KW-1133">Transmembrane helix</keyword>
<feature type="transmembrane region" description="Helical" evidence="1">
    <location>
        <begin position="27"/>
        <end position="45"/>
    </location>
</feature>
<organism evidence="2">
    <name type="scientific">Anguilla anguilla</name>
    <name type="common">European freshwater eel</name>
    <name type="synonym">Muraena anguilla</name>
    <dbReference type="NCBI Taxonomy" id="7936"/>
    <lineage>
        <taxon>Eukaryota</taxon>
        <taxon>Metazoa</taxon>
        <taxon>Chordata</taxon>
        <taxon>Craniata</taxon>
        <taxon>Vertebrata</taxon>
        <taxon>Euteleostomi</taxon>
        <taxon>Actinopterygii</taxon>
        <taxon>Neopterygii</taxon>
        <taxon>Teleostei</taxon>
        <taxon>Anguilliformes</taxon>
        <taxon>Anguillidae</taxon>
        <taxon>Anguilla</taxon>
    </lineage>
</organism>
<dbReference type="EMBL" id="GBXM01059816">
    <property type="protein sequence ID" value="JAH48761.1"/>
    <property type="molecule type" value="Transcribed_RNA"/>
</dbReference>
<proteinExistence type="predicted"/>